<sequence>MLGPKPWCLDNEASCVGQQARALNTRELRKGIYPESSRRLSSTCRNTLVSSHFCPAGAIYRLSRSWFDLFHATSFWKSFPAAFRWSSRIKSTQREQNAGTCRR</sequence>
<comment type="caution">
    <text evidence="1">The sequence shown here is derived from an EMBL/GenBank/DDBJ whole genome shotgun (WGS) entry which is preliminary data.</text>
</comment>
<protein>
    <submittedName>
        <fullName evidence="1">Uncharacterized protein</fullName>
    </submittedName>
</protein>
<gene>
    <name evidence="1" type="ORF">P8C59_006226</name>
</gene>
<proteinExistence type="predicted"/>
<keyword evidence="2" id="KW-1185">Reference proteome</keyword>
<dbReference type="EMBL" id="JAQQPM010000005">
    <property type="protein sequence ID" value="KAK2071836.1"/>
    <property type="molecule type" value="Genomic_DNA"/>
</dbReference>
<evidence type="ECO:0000313" key="1">
    <source>
        <dbReference type="EMBL" id="KAK2071836.1"/>
    </source>
</evidence>
<dbReference type="Proteomes" id="UP001217918">
    <property type="component" value="Unassembled WGS sequence"/>
</dbReference>
<reference evidence="1" key="1">
    <citation type="journal article" date="2023" name="Mol. Plant Microbe Interact.">
        <title>Elucidating the Obligate Nature and Biological Capacity of an Invasive Fungal Corn Pathogen.</title>
        <authorList>
            <person name="MacCready J.S."/>
            <person name="Roggenkamp E.M."/>
            <person name="Gdanetz K."/>
            <person name="Chilvers M.I."/>
        </authorList>
    </citation>
    <scope>NUCLEOTIDE SEQUENCE</scope>
    <source>
        <strain evidence="1">PM02</strain>
    </source>
</reference>
<evidence type="ECO:0000313" key="2">
    <source>
        <dbReference type="Proteomes" id="UP001217918"/>
    </source>
</evidence>
<organism evidence="1 2">
    <name type="scientific">Phyllachora maydis</name>
    <dbReference type="NCBI Taxonomy" id="1825666"/>
    <lineage>
        <taxon>Eukaryota</taxon>
        <taxon>Fungi</taxon>
        <taxon>Dikarya</taxon>
        <taxon>Ascomycota</taxon>
        <taxon>Pezizomycotina</taxon>
        <taxon>Sordariomycetes</taxon>
        <taxon>Sordariomycetidae</taxon>
        <taxon>Phyllachorales</taxon>
        <taxon>Phyllachoraceae</taxon>
        <taxon>Phyllachora</taxon>
    </lineage>
</organism>
<accession>A0AAD9MGG3</accession>
<dbReference type="AlphaFoldDB" id="A0AAD9MGG3"/>
<name>A0AAD9MGG3_9PEZI</name>